<organism evidence="3 4">
    <name type="scientific">Rubinisphaera brasiliensis (strain ATCC 49424 / DSM 5305 / JCM 21570 / IAM 15109 / NBRC 103401 / IFAM 1448)</name>
    <name type="common">Planctomyces brasiliensis</name>
    <dbReference type="NCBI Taxonomy" id="756272"/>
    <lineage>
        <taxon>Bacteria</taxon>
        <taxon>Pseudomonadati</taxon>
        <taxon>Planctomycetota</taxon>
        <taxon>Planctomycetia</taxon>
        <taxon>Planctomycetales</taxon>
        <taxon>Planctomycetaceae</taxon>
        <taxon>Rubinisphaera</taxon>
    </lineage>
</organism>
<dbReference type="HOGENOM" id="CLU_2331927_0_0_0"/>
<gene>
    <name evidence="3" type="ordered locus">Plabr_1530</name>
</gene>
<evidence type="ECO:0008006" key="5">
    <source>
        <dbReference type="Google" id="ProtNLM"/>
    </source>
</evidence>
<dbReference type="AlphaFoldDB" id="F0SRL8"/>
<dbReference type="EMBL" id="CP002546">
    <property type="protein sequence ID" value="ADY59141.1"/>
    <property type="molecule type" value="Genomic_DNA"/>
</dbReference>
<dbReference type="KEGG" id="pbs:Plabr_1530"/>
<feature type="region of interest" description="Disordered" evidence="1">
    <location>
        <begin position="42"/>
        <end position="98"/>
    </location>
</feature>
<dbReference type="PROSITE" id="PS51257">
    <property type="entry name" value="PROKAR_LIPOPROTEIN"/>
    <property type="match status" value="1"/>
</dbReference>
<dbReference type="RefSeq" id="WP_013627869.1">
    <property type="nucleotide sequence ID" value="NC_015174.1"/>
</dbReference>
<evidence type="ECO:0000256" key="1">
    <source>
        <dbReference type="SAM" id="MobiDB-lite"/>
    </source>
</evidence>
<proteinExistence type="predicted"/>
<evidence type="ECO:0000313" key="4">
    <source>
        <dbReference type="Proteomes" id="UP000006860"/>
    </source>
</evidence>
<sequence>MSWKPWSVMLSAIAMMAMVGCDAEFNMQEGGSMLVPAEDAVGTNDEEMERNETVPGAVPDLVPEGEPAADRESEVVPDGQTPPNAVEGADGTPVENTN</sequence>
<dbReference type="Proteomes" id="UP000006860">
    <property type="component" value="Chromosome"/>
</dbReference>
<name>F0SRL8_RUBBR</name>
<evidence type="ECO:0000313" key="3">
    <source>
        <dbReference type="EMBL" id="ADY59141.1"/>
    </source>
</evidence>
<feature type="chain" id="PRO_5003257259" description="Secreted protein" evidence="2">
    <location>
        <begin position="24"/>
        <end position="98"/>
    </location>
</feature>
<keyword evidence="2" id="KW-0732">Signal</keyword>
<protein>
    <recommendedName>
        <fullName evidence="5">Secreted protein</fullName>
    </recommendedName>
</protein>
<reference evidence="4" key="1">
    <citation type="submission" date="2011-02" db="EMBL/GenBank/DDBJ databases">
        <title>The complete genome of Planctomyces brasiliensis DSM 5305.</title>
        <authorList>
            <person name="Lucas S."/>
            <person name="Copeland A."/>
            <person name="Lapidus A."/>
            <person name="Bruce D."/>
            <person name="Goodwin L."/>
            <person name="Pitluck S."/>
            <person name="Kyrpides N."/>
            <person name="Mavromatis K."/>
            <person name="Pagani I."/>
            <person name="Ivanova N."/>
            <person name="Ovchinnikova G."/>
            <person name="Lu M."/>
            <person name="Detter J.C."/>
            <person name="Han C."/>
            <person name="Land M."/>
            <person name="Hauser L."/>
            <person name="Markowitz V."/>
            <person name="Cheng J.-F."/>
            <person name="Hugenholtz P."/>
            <person name="Woyke T."/>
            <person name="Wu D."/>
            <person name="Tindall B."/>
            <person name="Pomrenke H.G."/>
            <person name="Brambilla E."/>
            <person name="Klenk H.-P."/>
            <person name="Eisen J.A."/>
        </authorList>
    </citation>
    <scope>NUCLEOTIDE SEQUENCE [LARGE SCALE GENOMIC DNA]</scope>
    <source>
        <strain evidence="4">ATCC 49424 / DSM 5305 / JCM 21570 / NBRC 103401 / IFAM 1448</strain>
    </source>
</reference>
<evidence type="ECO:0000256" key="2">
    <source>
        <dbReference type="SAM" id="SignalP"/>
    </source>
</evidence>
<feature type="signal peptide" evidence="2">
    <location>
        <begin position="1"/>
        <end position="23"/>
    </location>
</feature>
<keyword evidence="4" id="KW-1185">Reference proteome</keyword>
<accession>F0SRL8</accession>